<protein>
    <recommendedName>
        <fullName evidence="3">phosphopyruvate hydratase</fullName>
        <ecNumber evidence="3">4.2.1.11</ecNumber>
    </recommendedName>
    <alternativeName>
        <fullName evidence="6">2-phospho-D-glycerate hydro-lyase</fullName>
    </alternativeName>
</protein>
<dbReference type="EMBL" id="HACG01014522">
    <property type="protein sequence ID" value="CEK61387.1"/>
    <property type="molecule type" value="Transcribed_RNA"/>
</dbReference>
<dbReference type="InterPro" id="IPR020810">
    <property type="entry name" value="Enolase_C"/>
</dbReference>
<feature type="region of interest" description="Disordered" evidence="7">
    <location>
        <begin position="84"/>
        <end position="120"/>
    </location>
</feature>
<dbReference type="Gene3D" id="3.20.20.120">
    <property type="entry name" value="Enolase-like C-terminal domain"/>
    <property type="match status" value="1"/>
</dbReference>
<evidence type="ECO:0000256" key="3">
    <source>
        <dbReference type="ARBA" id="ARBA00012058"/>
    </source>
</evidence>
<feature type="non-terminal residue" evidence="9">
    <location>
        <position position="1"/>
    </location>
</feature>
<evidence type="ECO:0000313" key="9">
    <source>
        <dbReference type="EMBL" id="CEK61387.1"/>
    </source>
</evidence>
<dbReference type="InterPro" id="IPR036849">
    <property type="entry name" value="Enolase-like_C_sf"/>
</dbReference>
<comment type="similarity">
    <text evidence="2">Belongs to the enolase family.</text>
</comment>
<dbReference type="GO" id="GO:0004634">
    <property type="term" value="F:phosphopyruvate hydratase activity"/>
    <property type="evidence" value="ECO:0007669"/>
    <property type="project" value="UniProtKB-EC"/>
</dbReference>
<gene>
    <name evidence="9" type="primary">ORF42115</name>
</gene>
<feature type="compositionally biased region" description="Basic and acidic residues" evidence="7">
    <location>
        <begin position="84"/>
        <end position="101"/>
    </location>
</feature>
<dbReference type="SUPFAM" id="SSF51604">
    <property type="entry name" value="Enolase C-terminal domain-like"/>
    <property type="match status" value="1"/>
</dbReference>
<name>A0A0B6YZ23_9EUPU</name>
<keyword evidence="5" id="KW-0456">Lyase</keyword>
<organism evidence="9">
    <name type="scientific">Arion vulgaris</name>
    <dbReference type="NCBI Taxonomy" id="1028688"/>
    <lineage>
        <taxon>Eukaryota</taxon>
        <taxon>Metazoa</taxon>
        <taxon>Spiralia</taxon>
        <taxon>Lophotrochozoa</taxon>
        <taxon>Mollusca</taxon>
        <taxon>Gastropoda</taxon>
        <taxon>Heterobranchia</taxon>
        <taxon>Euthyneura</taxon>
        <taxon>Panpulmonata</taxon>
        <taxon>Eupulmonata</taxon>
        <taxon>Stylommatophora</taxon>
        <taxon>Helicina</taxon>
        <taxon>Arionoidea</taxon>
        <taxon>Arionidae</taxon>
        <taxon>Arion</taxon>
    </lineage>
</organism>
<evidence type="ECO:0000256" key="5">
    <source>
        <dbReference type="ARBA" id="ARBA00023239"/>
    </source>
</evidence>
<keyword evidence="4" id="KW-0324">Glycolysis</keyword>
<dbReference type="InterPro" id="IPR000941">
    <property type="entry name" value="Enolase"/>
</dbReference>
<dbReference type="UniPathway" id="UPA00109">
    <property type="reaction ID" value="UER00187"/>
</dbReference>
<evidence type="ECO:0000256" key="7">
    <source>
        <dbReference type="SAM" id="MobiDB-lite"/>
    </source>
</evidence>
<dbReference type="EC" id="4.2.1.11" evidence="3"/>
<reference evidence="9" key="1">
    <citation type="submission" date="2014-12" db="EMBL/GenBank/DDBJ databases">
        <title>Insight into the proteome of Arion vulgaris.</title>
        <authorList>
            <person name="Aradska J."/>
            <person name="Bulat T."/>
            <person name="Smidak R."/>
            <person name="Sarate P."/>
            <person name="Gangsoo J."/>
            <person name="Sialana F."/>
            <person name="Bilban M."/>
            <person name="Lubec G."/>
        </authorList>
    </citation>
    <scope>NUCLEOTIDE SEQUENCE</scope>
    <source>
        <tissue evidence="9">Skin</tissue>
    </source>
</reference>
<feature type="domain" description="Enolase C-terminal TIM barrel" evidence="8">
    <location>
        <begin position="4"/>
        <end position="76"/>
    </location>
</feature>
<sequence length="159" mass="17730">ERMNTVSDIIHCAKTYHDLDNELVISTNNGDTTDTFIVDLAVGLGARFIKMGGACRGEKTSKLNRLVQIFKEMESIVATEQTTLEKEEAAADTKVGKDKMPENVAAQKSSQNEKEQLTEQTPLVEKVKYKLKLHNSFIFPLVKSKPEIEDEANQEVAMA</sequence>
<dbReference type="AlphaFoldDB" id="A0A0B6YZ23"/>
<dbReference type="PANTHER" id="PTHR11902:SF30">
    <property type="entry name" value="ENOLASE 4"/>
    <property type="match status" value="1"/>
</dbReference>
<evidence type="ECO:0000256" key="4">
    <source>
        <dbReference type="ARBA" id="ARBA00023152"/>
    </source>
</evidence>
<dbReference type="PANTHER" id="PTHR11902">
    <property type="entry name" value="ENOLASE"/>
    <property type="match status" value="1"/>
</dbReference>
<dbReference type="GO" id="GO:0006096">
    <property type="term" value="P:glycolytic process"/>
    <property type="evidence" value="ECO:0007669"/>
    <property type="project" value="UniProtKB-UniPathway"/>
</dbReference>
<evidence type="ECO:0000256" key="1">
    <source>
        <dbReference type="ARBA" id="ARBA00005031"/>
    </source>
</evidence>
<dbReference type="GO" id="GO:0000015">
    <property type="term" value="C:phosphopyruvate hydratase complex"/>
    <property type="evidence" value="ECO:0007669"/>
    <property type="project" value="InterPro"/>
</dbReference>
<evidence type="ECO:0000259" key="8">
    <source>
        <dbReference type="Pfam" id="PF00113"/>
    </source>
</evidence>
<comment type="pathway">
    <text evidence="1">Carbohydrate degradation; glycolysis; pyruvate from D-glyceraldehyde 3-phosphate: step 4/5.</text>
</comment>
<dbReference type="GO" id="GO:0000287">
    <property type="term" value="F:magnesium ion binding"/>
    <property type="evidence" value="ECO:0007669"/>
    <property type="project" value="InterPro"/>
</dbReference>
<dbReference type="Pfam" id="PF00113">
    <property type="entry name" value="Enolase_C"/>
    <property type="match status" value="1"/>
</dbReference>
<evidence type="ECO:0000256" key="2">
    <source>
        <dbReference type="ARBA" id="ARBA00009604"/>
    </source>
</evidence>
<evidence type="ECO:0000256" key="6">
    <source>
        <dbReference type="ARBA" id="ARBA00031125"/>
    </source>
</evidence>
<proteinExistence type="inferred from homology"/>
<accession>A0A0B6YZ23</accession>